<evidence type="ECO:0000256" key="1">
    <source>
        <dbReference type="SAM" id="MobiDB-lite"/>
    </source>
</evidence>
<dbReference type="EnsemblPlants" id="novel_model_7144_5bd9a17a.2.5bd9b13d">
    <property type="protein sequence ID" value="cds.novel_model_7144_5bd9a17a.2.5bd9b13d"/>
    <property type="gene ID" value="novel_gene_3759_5bd9a17a"/>
</dbReference>
<dbReference type="Proteomes" id="UP000596661">
    <property type="component" value="Unassembled WGS sequence"/>
</dbReference>
<gene>
    <name evidence="2" type="primary">LOC115702283</name>
</gene>
<name>A0A803RAQ6_CANSA</name>
<accession>A0A803RAQ6</accession>
<feature type="compositionally biased region" description="Low complexity" evidence="1">
    <location>
        <begin position="59"/>
        <end position="76"/>
    </location>
</feature>
<organism evidence="2 3">
    <name type="scientific">Cannabis sativa</name>
    <name type="common">Hemp</name>
    <name type="synonym">Marijuana</name>
    <dbReference type="NCBI Taxonomy" id="3483"/>
    <lineage>
        <taxon>Eukaryota</taxon>
        <taxon>Viridiplantae</taxon>
        <taxon>Streptophyta</taxon>
        <taxon>Embryophyta</taxon>
        <taxon>Tracheophyta</taxon>
        <taxon>Spermatophyta</taxon>
        <taxon>Magnoliopsida</taxon>
        <taxon>eudicotyledons</taxon>
        <taxon>Gunneridae</taxon>
        <taxon>Pentapetalae</taxon>
        <taxon>rosids</taxon>
        <taxon>fabids</taxon>
        <taxon>Rosales</taxon>
        <taxon>Cannabaceae</taxon>
        <taxon>Cannabis</taxon>
    </lineage>
</organism>
<feature type="region of interest" description="Disordered" evidence="1">
    <location>
        <begin position="57"/>
        <end position="76"/>
    </location>
</feature>
<reference evidence="2" key="1">
    <citation type="submission" date="2021-03" db="UniProtKB">
        <authorList>
            <consortium name="EnsemblPlants"/>
        </authorList>
    </citation>
    <scope>IDENTIFICATION</scope>
</reference>
<sequence length="76" mass="7809">MASPPSSKISGQISSPQSAQLTLTQPLSSSWAITATAAPTPARSLIFSSHFLLSTHIRPTSSSPETTISPSLLSSA</sequence>
<evidence type="ECO:0000313" key="3">
    <source>
        <dbReference type="Proteomes" id="UP000596661"/>
    </source>
</evidence>
<dbReference type="Gramene" id="novel_model_7144_5bd9a17a.2.5bd9b13d">
    <property type="protein sequence ID" value="cds.novel_model_7144_5bd9a17a.2.5bd9b13d"/>
    <property type="gene ID" value="novel_gene_3759_5bd9a17a"/>
</dbReference>
<dbReference type="AlphaFoldDB" id="A0A803RAQ6"/>
<evidence type="ECO:0000313" key="2">
    <source>
        <dbReference type="EnsemblPlants" id="cds.novel_model_7144_5bd9a17a.2.5bd9b13d"/>
    </source>
</evidence>
<proteinExistence type="predicted"/>
<protein>
    <submittedName>
        <fullName evidence="2">Uncharacterized protein</fullName>
    </submittedName>
</protein>
<keyword evidence="3" id="KW-1185">Reference proteome</keyword>